<dbReference type="GO" id="GO:0003676">
    <property type="term" value="F:nucleic acid binding"/>
    <property type="evidence" value="ECO:0007669"/>
    <property type="project" value="InterPro"/>
</dbReference>
<proteinExistence type="predicted"/>
<dbReference type="PANTHER" id="PTHR46060:SF1">
    <property type="entry name" value="MARINER MOS1 TRANSPOSASE-LIKE PROTEIN"/>
    <property type="match status" value="1"/>
</dbReference>
<dbReference type="Gene3D" id="3.30.420.10">
    <property type="entry name" value="Ribonuclease H-like superfamily/Ribonuclease H"/>
    <property type="match status" value="1"/>
</dbReference>
<keyword evidence="2" id="KW-1185">Reference proteome</keyword>
<evidence type="ECO:0000313" key="2">
    <source>
        <dbReference type="Proteomes" id="UP000299102"/>
    </source>
</evidence>
<dbReference type="PANTHER" id="PTHR46060">
    <property type="entry name" value="MARINER MOS1 TRANSPOSASE-LIKE PROTEIN"/>
    <property type="match status" value="1"/>
</dbReference>
<dbReference type="EMBL" id="BGZK01001209">
    <property type="protein sequence ID" value="GBP74482.1"/>
    <property type="molecule type" value="Genomic_DNA"/>
</dbReference>
<protein>
    <submittedName>
        <fullName evidence="1">Mariner Mos1 transposase</fullName>
    </submittedName>
</protein>
<dbReference type="InterPro" id="IPR036397">
    <property type="entry name" value="RNaseH_sf"/>
</dbReference>
<organism evidence="1 2">
    <name type="scientific">Eumeta variegata</name>
    <name type="common">Bagworm moth</name>
    <name type="synonym">Eumeta japonica</name>
    <dbReference type="NCBI Taxonomy" id="151549"/>
    <lineage>
        <taxon>Eukaryota</taxon>
        <taxon>Metazoa</taxon>
        <taxon>Ecdysozoa</taxon>
        <taxon>Arthropoda</taxon>
        <taxon>Hexapoda</taxon>
        <taxon>Insecta</taxon>
        <taxon>Pterygota</taxon>
        <taxon>Neoptera</taxon>
        <taxon>Endopterygota</taxon>
        <taxon>Lepidoptera</taxon>
        <taxon>Glossata</taxon>
        <taxon>Ditrysia</taxon>
        <taxon>Tineoidea</taxon>
        <taxon>Psychidae</taxon>
        <taxon>Oiketicinae</taxon>
        <taxon>Eumeta</taxon>
    </lineage>
</organism>
<dbReference type="OrthoDB" id="425681at2759"/>
<gene>
    <name evidence="1" type="ORF">EVAR_58983_1</name>
</gene>
<reference evidence="1 2" key="1">
    <citation type="journal article" date="2019" name="Commun. Biol.">
        <title>The bagworm genome reveals a unique fibroin gene that provides high tensile strength.</title>
        <authorList>
            <person name="Kono N."/>
            <person name="Nakamura H."/>
            <person name="Ohtoshi R."/>
            <person name="Tomita M."/>
            <person name="Numata K."/>
            <person name="Arakawa K."/>
        </authorList>
    </citation>
    <scope>NUCLEOTIDE SEQUENCE [LARGE SCALE GENOMIC DNA]</scope>
</reference>
<name>A0A4C1YI45_EUMVA</name>
<sequence length="386" mass="44437">MDELSAKCLLYADDQVLLVPSACELQAMVTKMNDFVKKISMKKYRKEMNAGKKVNGTLLAIMNSKSVSQQAHLAIHDRILNHTLKNGNESWIWQKKNEIGINAVEMPWLRSMCGVSRKDRCRNSDVRERCGSKEDVVTRVERGRPKEVITPEIVDKIHEMILDDRRMKVRELAHAVGEHGSITTRQRPRNNRNSGFLGVNVDQRRPNRVCQPTRFDVDLKQKRPHLAKKVLFHQDNARVHLFSHDGQNPRIEIRTATPSSIFSRFSPCDYYLFPNLKKWLGGKRFESNEEVINETNAYFESLEKTYYLEGIKKLEKRWTKCIELKAVSSEERVRLAYATLDQVEVPPSNVFVDPHSVTSAVSAYAAYTSQLRVARHELAITCDPNN</sequence>
<dbReference type="AlphaFoldDB" id="A0A4C1YI45"/>
<evidence type="ECO:0000313" key="1">
    <source>
        <dbReference type="EMBL" id="GBP74482.1"/>
    </source>
</evidence>
<accession>A0A4C1YI45</accession>
<dbReference type="Proteomes" id="UP000299102">
    <property type="component" value="Unassembled WGS sequence"/>
</dbReference>
<dbReference type="InterPro" id="IPR052709">
    <property type="entry name" value="Transposase-MT_Hybrid"/>
</dbReference>
<comment type="caution">
    <text evidence="1">The sequence shown here is derived from an EMBL/GenBank/DDBJ whole genome shotgun (WGS) entry which is preliminary data.</text>
</comment>